<protein>
    <recommendedName>
        <fullName evidence="8">IclR family transcriptional regulator</fullName>
    </recommendedName>
</protein>
<dbReference type="GO" id="GO:0045892">
    <property type="term" value="P:negative regulation of DNA-templated transcription"/>
    <property type="evidence" value="ECO:0007669"/>
    <property type="project" value="TreeGrafter"/>
</dbReference>
<keyword evidence="7" id="KW-1185">Reference proteome</keyword>
<keyword evidence="1" id="KW-0805">Transcription regulation</keyword>
<dbReference type="Pfam" id="PF01614">
    <property type="entry name" value="IclR_C"/>
    <property type="match status" value="1"/>
</dbReference>
<dbReference type="STRING" id="36805.BOH66_06385"/>
<dbReference type="GO" id="GO:0003677">
    <property type="term" value="F:DNA binding"/>
    <property type="evidence" value="ECO:0007669"/>
    <property type="project" value="UniProtKB-KW"/>
</dbReference>
<keyword evidence="3" id="KW-0804">Transcription</keyword>
<dbReference type="InterPro" id="IPR036390">
    <property type="entry name" value="WH_DNA-bd_sf"/>
</dbReference>
<dbReference type="RefSeq" id="WP_076690243.1">
    <property type="nucleotide sequence ID" value="NZ_CP018762.1"/>
</dbReference>
<dbReference type="SUPFAM" id="SSF46785">
    <property type="entry name" value="Winged helix' DNA-binding domain"/>
    <property type="match status" value="1"/>
</dbReference>
<dbReference type="PROSITE" id="PS51078">
    <property type="entry name" value="ICLR_ED"/>
    <property type="match status" value="1"/>
</dbReference>
<dbReference type="EMBL" id="CP018762">
    <property type="protein sequence ID" value="APZ33927.1"/>
    <property type="molecule type" value="Genomic_DNA"/>
</dbReference>
<dbReference type="InterPro" id="IPR014757">
    <property type="entry name" value="Tscrpt_reg_IclR_C"/>
</dbReference>
<evidence type="ECO:0000256" key="3">
    <source>
        <dbReference type="ARBA" id="ARBA00023163"/>
    </source>
</evidence>
<sequence>MTGEPSTSRRSTIGRAFAVLGSFDAEHRRQSLSSISRRTNLPMTTVHRLVHELEAQTALVRVSDGDYEMGSRVWRLGILSSVHAELREVALPYMEDVYEYSGGAVQIVVPDGLRCLVVERIAGSRSMEVLSKPGTRLPLHATGVGKVLLALGEQSIHDAVFGALERYTPHTITNAEELRKQLRTIAKRGYAQTSEELVAGAKSIAVPVRGRSGLAVAALGVVSAQDVAALAPLVRALQVTADALSQKLISSGWQ</sequence>
<dbReference type="InterPro" id="IPR050707">
    <property type="entry name" value="HTH_MetabolicPath_Reg"/>
</dbReference>
<dbReference type="GO" id="GO:0003700">
    <property type="term" value="F:DNA-binding transcription factor activity"/>
    <property type="evidence" value="ECO:0007669"/>
    <property type="project" value="TreeGrafter"/>
</dbReference>
<feature type="domain" description="HTH iclR-type" evidence="4">
    <location>
        <begin position="10"/>
        <end position="71"/>
    </location>
</feature>
<dbReference type="SUPFAM" id="SSF55781">
    <property type="entry name" value="GAF domain-like"/>
    <property type="match status" value="1"/>
</dbReference>
<dbReference type="SMART" id="SM00346">
    <property type="entry name" value="HTH_ICLR"/>
    <property type="match status" value="1"/>
</dbReference>
<dbReference type="PROSITE" id="PS51077">
    <property type="entry name" value="HTH_ICLR"/>
    <property type="match status" value="1"/>
</dbReference>
<dbReference type="Pfam" id="PF09339">
    <property type="entry name" value="HTH_IclR"/>
    <property type="match status" value="1"/>
</dbReference>
<dbReference type="InterPro" id="IPR036388">
    <property type="entry name" value="WH-like_DNA-bd_sf"/>
</dbReference>
<name>A0A1P8U727_9MICO</name>
<proteinExistence type="predicted"/>
<dbReference type="OrthoDB" id="4068713at2"/>
<dbReference type="PANTHER" id="PTHR30136:SF24">
    <property type="entry name" value="HTH-TYPE TRANSCRIPTIONAL REPRESSOR ALLR"/>
    <property type="match status" value="1"/>
</dbReference>
<accession>A0A1P8U727</accession>
<evidence type="ECO:0000256" key="2">
    <source>
        <dbReference type="ARBA" id="ARBA00023125"/>
    </source>
</evidence>
<evidence type="ECO:0000256" key="1">
    <source>
        <dbReference type="ARBA" id="ARBA00023015"/>
    </source>
</evidence>
<dbReference type="InterPro" id="IPR029016">
    <property type="entry name" value="GAF-like_dom_sf"/>
</dbReference>
<dbReference type="Gene3D" id="1.10.10.10">
    <property type="entry name" value="Winged helix-like DNA-binding domain superfamily/Winged helix DNA-binding domain"/>
    <property type="match status" value="1"/>
</dbReference>
<dbReference type="KEGG" id="maur:BOH66_06385"/>
<evidence type="ECO:0000259" key="5">
    <source>
        <dbReference type="PROSITE" id="PS51078"/>
    </source>
</evidence>
<dbReference type="Proteomes" id="UP000187185">
    <property type="component" value="Chromosome"/>
</dbReference>
<organism evidence="6 7">
    <name type="scientific">Microbacterium aurum</name>
    <dbReference type="NCBI Taxonomy" id="36805"/>
    <lineage>
        <taxon>Bacteria</taxon>
        <taxon>Bacillati</taxon>
        <taxon>Actinomycetota</taxon>
        <taxon>Actinomycetes</taxon>
        <taxon>Micrococcales</taxon>
        <taxon>Microbacteriaceae</taxon>
        <taxon>Microbacterium</taxon>
    </lineage>
</organism>
<dbReference type="InterPro" id="IPR005471">
    <property type="entry name" value="Tscrpt_reg_IclR_N"/>
</dbReference>
<evidence type="ECO:0008006" key="8">
    <source>
        <dbReference type="Google" id="ProtNLM"/>
    </source>
</evidence>
<evidence type="ECO:0000313" key="7">
    <source>
        <dbReference type="Proteomes" id="UP000187185"/>
    </source>
</evidence>
<dbReference type="PANTHER" id="PTHR30136">
    <property type="entry name" value="HELIX-TURN-HELIX TRANSCRIPTIONAL REGULATOR, ICLR FAMILY"/>
    <property type="match status" value="1"/>
</dbReference>
<dbReference type="AlphaFoldDB" id="A0A1P8U727"/>
<feature type="domain" description="IclR-ED" evidence="5">
    <location>
        <begin position="72"/>
        <end position="250"/>
    </location>
</feature>
<gene>
    <name evidence="6" type="ORF">BOH66_06385</name>
</gene>
<evidence type="ECO:0000259" key="4">
    <source>
        <dbReference type="PROSITE" id="PS51077"/>
    </source>
</evidence>
<keyword evidence="2" id="KW-0238">DNA-binding</keyword>
<evidence type="ECO:0000313" key="6">
    <source>
        <dbReference type="EMBL" id="APZ33927.1"/>
    </source>
</evidence>
<dbReference type="Gene3D" id="3.30.450.40">
    <property type="match status" value="1"/>
</dbReference>
<reference evidence="6 7" key="1">
    <citation type="submission" date="2016-12" db="EMBL/GenBank/DDBJ databases">
        <title>Complete genome sequence of Microbacterium aurum KACC 15219.</title>
        <authorList>
            <person name="Jung Y."/>
            <person name="Shin J.-H."/>
            <person name="Lee Y.-J."/>
            <person name="Yi H."/>
            <person name="Bahn Y.-S."/>
            <person name="Kim J.F."/>
            <person name="Lee D.-W."/>
        </authorList>
    </citation>
    <scope>NUCLEOTIDE SEQUENCE [LARGE SCALE GENOMIC DNA]</scope>
    <source>
        <strain evidence="6 7">KACC 15219</strain>
    </source>
</reference>